<evidence type="ECO:0000313" key="2">
    <source>
        <dbReference type="Proteomes" id="UP000717624"/>
    </source>
</evidence>
<dbReference type="Proteomes" id="UP000717624">
    <property type="component" value="Unassembled WGS sequence"/>
</dbReference>
<proteinExistence type="predicted"/>
<dbReference type="GO" id="GO:0016301">
    <property type="term" value="F:kinase activity"/>
    <property type="evidence" value="ECO:0007669"/>
    <property type="project" value="UniProtKB-KW"/>
</dbReference>
<dbReference type="AlphaFoldDB" id="A0A938XYM1"/>
<dbReference type="PANTHER" id="PTHR39179">
    <property type="entry name" value="SPORE COAT PROTEIN I"/>
    <property type="match status" value="1"/>
</dbReference>
<dbReference type="EMBL" id="JAFBEB010000004">
    <property type="protein sequence ID" value="MBM7590038.1"/>
    <property type="molecule type" value="Genomic_DNA"/>
</dbReference>
<dbReference type="GO" id="GO:0042601">
    <property type="term" value="C:endospore-forming forespore"/>
    <property type="evidence" value="ECO:0007669"/>
    <property type="project" value="TreeGrafter"/>
</dbReference>
<keyword evidence="2" id="KW-1185">Reference proteome</keyword>
<dbReference type="SUPFAM" id="SSF56112">
    <property type="entry name" value="Protein kinase-like (PK-like)"/>
    <property type="match status" value="1"/>
</dbReference>
<organism evidence="1 2">
    <name type="scientific">Brevibacillus fulvus</name>
    <dbReference type="NCBI Taxonomy" id="1125967"/>
    <lineage>
        <taxon>Bacteria</taxon>
        <taxon>Bacillati</taxon>
        <taxon>Bacillota</taxon>
        <taxon>Bacilli</taxon>
        <taxon>Bacillales</taxon>
        <taxon>Paenibacillaceae</taxon>
        <taxon>Brevibacillus</taxon>
    </lineage>
</organism>
<keyword evidence="1" id="KW-0808">Transferase</keyword>
<sequence length="334" mass="38821">MNSVRVDLRSVLKNYKARVIQIKQVDDYYLLETNRGRKQLQIWPRVDLLKWSFEWRERLARAGIREVERFIRTRDAKPFVVAEKLGFVLVDHLEGAQPFQLSTALVQDTGQRIAHLHLILKETQQFFPVDLLAKEQLMAIAEAKRAADLQDELIAVQSNRGAAWLLEQFRPLRERMEKCVELLQQLELDPEGLIVSHRQLGIHNWCLVEGKPYLRGFNRTPISIQHRDVASFLRELYVQSGSMELVSAFLDGYETIRPLRYDEYKLIIALLVYPREVWEQLQKSAAVVISGAVADTWADDLQAVLERQCAWDQMIVQLAYRAERTRGVKTGEQI</sequence>
<gene>
    <name evidence="1" type="ORF">JOD01_001639</name>
</gene>
<keyword evidence="1" id="KW-0418">Kinase</keyword>
<dbReference type="RefSeq" id="WP_204517742.1">
    <property type="nucleotide sequence ID" value="NZ_BAABIN010000007.1"/>
</dbReference>
<dbReference type="PANTHER" id="PTHR39179:SF3">
    <property type="entry name" value="COTS-RELATED PROTEIN"/>
    <property type="match status" value="1"/>
</dbReference>
<name>A0A938XYM1_9BACL</name>
<comment type="caution">
    <text evidence="1">The sequence shown here is derived from an EMBL/GenBank/DDBJ whole genome shotgun (WGS) entry which is preliminary data.</text>
</comment>
<dbReference type="Gene3D" id="3.30.200.20">
    <property type="entry name" value="Phosphorylase Kinase, domain 1"/>
    <property type="match status" value="1"/>
</dbReference>
<dbReference type="InterPro" id="IPR011009">
    <property type="entry name" value="Kinase-like_dom_sf"/>
</dbReference>
<dbReference type="InterPro" id="IPR047175">
    <property type="entry name" value="CotS-like"/>
</dbReference>
<reference evidence="1" key="1">
    <citation type="submission" date="2021-01" db="EMBL/GenBank/DDBJ databases">
        <title>Genomic Encyclopedia of Type Strains, Phase IV (KMG-IV): sequencing the most valuable type-strain genomes for metagenomic binning, comparative biology and taxonomic classification.</title>
        <authorList>
            <person name="Goeker M."/>
        </authorList>
    </citation>
    <scope>NUCLEOTIDE SEQUENCE</scope>
    <source>
        <strain evidence="1">DSM 25523</strain>
    </source>
</reference>
<protein>
    <submittedName>
        <fullName evidence="1">Ser/Thr protein kinase RdoA (MazF antagonist)</fullName>
    </submittedName>
</protein>
<evidence type="ECO:0000313" key="1">
    <source>
        <dbReference type="EMBL" id="MBM7590038.1"/>
    </source>
</evidence>
<dbReference type="Gene3D" id="3.90.1200.10">
    <property type="match status" value="1"/>
</dbReference>
<accession>A0A938XYM1</accession>